<evidence type="ECO:0000313" key="1">
    <source>
        <dbReference type="EMBL" id="KAF5892152.1"/>
    </source>
</evidence>
<sequence length="164" mass="17831">MGTARTRRGMLLPRDGCVILVSANGKTALIINLFNNCNSCFLIGKDGKRSQIRGQLVIKLTEMLNKEASVRFPSHSHSHCGSEKADQAGGHDTPLFSALKTIDHLVWSPATGILSNPTPRGILESCSVSPIPYGILSNFICPEIISLVLKEFLPNLTLSYLISR</sequence>
<protein>
    <submittedName>
        <fullName evidence="1">Uncharacterized protein</fullName>
    </submittedName>
</protein>
<dbReference type="AlphaFoldDB" id="A0A8J4U448"/>
<evidence type="ECO:0000313" key="2">
    <source>
        <dbReference type="Proteomes" id="UP000727407"/>
    </source>
</evidence>
<comment type="caution">
    <text evidence="1">The sequence shown here is derived from an EMBL/GenBank/DDBJ whole genome shotgun (WGS) entry which is preliminary data.</text>
</comment>
<name>A0A8J4U448_CLAMG</name>
<keyword evidence="2" id="KW-1185">Reference proteome</keyword>
<dbReference type="EMBL" id="QNUK01000523">
    <property type="protein sequence ID" value="KAF5892152.1"/>
    <property type="molecule type" value="Genomic_DNA"/>
</dbReference>
<proteinExistence type="predicted"/>
<reference evidence="1" key="1">
    <citation type="submission" date="2020-07" db="EMBL/GenBank/DDBJ databases">
        <title>Clarias magur genome sequencing, assembly and annotation.</title>
        <authorList>
            <person name="Kushwaha B."/>
            <person name="Kumar R."/>
            <person name="Das P."/>
            <person name="Joshi C.G."/>
            <person name="Kumar D."/>
            <person name="Nagpure N.S."/>
            <person name="Pandey M."/>
            <person name="Agarwal S."/>
            <person name="Srivastava S."/>
            <person name="Singh M."/>
            <person name="Sahoo L."/>
            <person name="Jayasankar P."/>
            <person name="Meher P.K."/>
            <person name="Koringa P.G."/>
            <person name="Iquebal M.A."/>
            <person name="Das S.P."/>
            <person name="Bit A."/>
            <person name="Patnaik S."/>
            <person name="Patel N."/>
            <person name="Shah T.M."/>
            <person name="Hinsu A."/>
            <person name="Jena J.K."/>
        </authorList>
    </citation>
    <scope>NUCLEOTIDE SEQUENCE</scope>
    <source>
        <strain evidence="1">CIFAMagur01</strain>
        <tissue evidence="1">Testis</tissue>
    </source>
</reference>
<organism evidence="1 2">
    <name type="scientific">Clarias magur</name>
    <name type="common">Asian catfish</name>
    <name type="synonym">Macropteronotus magur</name>
    <dbReference type="NCBI Taxonomy" id="1594786"/>
    <lineage>
        <taxon>Eukaryota</taxon>
        <taxon>Metazoa</taxon>
        <taxon>Chordata</taxon>
        <taxon>Craniata</taxon>
        <taxon>Vertebrata</taxon>
        <taxon>Euteleostomi</taxon>
        <taxon>Actinopterygii</taxon>
        <taxon>Neopterygii</taxon>
        <taxon>Teleostei</taxon>
        <taxon>Ostariophysi</taxon>
        <taxon>Siluriformes</taxon>
        <taxon>Clariidae</taxon>
        <taxon>Clarias</taxon>
    </lineage>
</organism>
<gene>
    <name evidence="1" type="ORF">DAT39_018145</name>
</gene>
<dbReference type="Proteomes" id="UP000727407">
    <property type="component" value="Unassembled WGS sequence"/>
</dbReference>
<accession>A0A8J4U448</accession>